<dbReference type="PANTHER" id="PTHR34985">
    <property type="entry name" value="SLR0554 PROTEIN"/>
    <property type="match status" value="1"/>
</dbReference>
<feature type="compositionally biased region" description="Basic and acidic residues" evidence="1">
    <location>
        <begin position="16"/>
        <end position="32"/>
    </location>
</feature>
<dbReference type="EMBL" id="CP045201">
    <property type="protein sequence ID" value="QOL82657.1"/>
    <property type="molecule type" value="Genomic_DNA"/>
</dbReference>
<dbReference type="RefSeq" id="WP_193080920.1">
    <property type="nucleotide sequence ID" value="NZ_CP045201.1"/>
</dbReference>
<sequence length="427" mass="48023">MPKPNRFKVLSSQIENEEKTAPKEKKTREEDKRAALDLIVDDKGRPEQDVANAITVLTIHPAFRDVFSYNSLAHQRMVNKAIPGEKGTGFPRPLEDYDYTAVQVYLNYSGFPTIAKNVVVDAVCKVCRDNSYDPLVEYLCGLEWDGVERLRYMLSTYFSAPRSEYVSEVGLRWMISGAARGLKPGCKADYMLVLEGQQGLKKSTGLAILAGESWFSDCLPEMSTKDAQMHLRGHWIIEVAELESMVRRPEKAKAFLTTQIERYRPTYGRESVVEPRRCIFAGTTNRADWQPDETGGRRFWPVKVGEIDLEGLARDRDQLWAEAVARFQRGEKWHLEGEVEKIALQEASARRPEDPWRSGIADFIEGLQEVTTKAILGEMGFASADMTPAMSKRVAKELVSLGWENGGRITAGEFKGAARYVPSAPTA</sequence>
<name>A0A7L9WSH1_9RHOB</name>
<evidence type="ECO:0000313" key="3">
    <source>
        <dbReference type="EMBL" id="QOL82657.1"/>
    </source>
</evidence>
<feature type="region of interest" description="Disordered" evidence="1">
    <location>
        <begin position="1"/>
        <end position="32"/>
    </location>
</feature>
<evidence type="ECO:0000259" key="2">
    <source>
        <dbReference type="Pfam" id="PF05272"/>
    </source>
</evidence>
<organism evidence="3 4">
    <name type="scientific">Pseudooceanicola spongiae</name>
    <dbReference type="NCBI Taxonomy" id="2613965"/>
    <lineage>
        <taxon>Bacteria</taxon>
        <taxon>Pseudomonadati</taxon>
        <taxon>Pseudomonadota</taxon>
        <taxon>Alphaproteobacteria</taxon>
        <taxon>Rhodobacterales</taxon>
        <taxon>Paracoccaceae</taxon>
        <taxon>Pseudooceanicola</taxon>
    </lineage>
</organism>
<feature type="domain" description="Virulence-associated protein E-like" evidence="2">
    <location>
        <begin position="141"/>
        <end position="350"/>
    </location>
</feature>
<dbReference type="PANTHER" id="PTHR34985:SF1">
    <property type="entry name" value="SLR0554 PROTEIN"/>
    <property type="match status" value="1"/>
</dbReference>
<dbReference type="Pfam" id="PF05272">
    <property type="entry name" value="VapE-like_dom"/>
    <property type="match status" value="1"/>
</dbReference>
<accession>A0A7L9WSH1</accession>
<proteinExistence type="predicted"/>
<dbReference type="Proteomes" id="UP000594118">
    <property type="component" value="Chromosome"/>
</dbReference>
<evidence type="ECO:0000256" key="1">
    <source>
        <dbReference type="SAM" id="MobiDB-lite"/>
    </source>
</evidence>
<evidence type="ECO:0000313" key="4">
    <source>
        <dbReference type="Proteomes" id="UP000594118"/>
    </source>
</evidence>
<dbReference type="InterPro" id="IPR007936">
    <property type="entry name" value="VapE-like_dom"/>
</dbReference>
<dbReference type="AlphaFoldDB" id="A0A7L9WSH1"/>
<gene>
    <name evidence="3" type="ORF">F3W81_18630</name>
</gene>
<protein>
    <submittedName>
        <fullName evidence="3">Virulence-associated E family protein</fullName>
    </submittedName>
</protein>
<reference evidence="3 4" key="1">
    <citation type="submission" date="2019-10" db="EMBL/GenBank/DDBJ databases">
        <title>Pseudopuniceibacterium sp. HQ09 islated from Antarctica.</title>
        <authorList>
            <person name="Liao L."/>
            <person name="Su S."/>
            <person name="Chen B."/>
            <person name="Yu Y."/>
        </authorList>
    </citation>
    <scope>NUCLEOTIDE SEQUENCE [LARGE SCALE GENOMIC DNA]</scope>
    <source>
        <strain evidence="3 4">HQ09</strain>
    </source>
</reference>
<dbReference type="KEGG" id="pshq:F3W81_18630"/>
<keyword evidence="4" id="KW-1185">Reference proteome</keyword>